<evidence type="ECO:0000313" key="2">
    <source>
        <dbReference type="Proteomes" id="UP001204144"/>
    </source>
</evidence>
<dbReference type="AlphaFoldDB" id="A0AAE3KVL2"/>
<dbReference type="Proteomes" id="UP001204144">
    <property type="component" value="Unassembled WGS sequence"/>
</dbReference>
<name>A0AAE3KVL2_9BACT</name>
<evidence type="ECO:0008006" key="3">
    <source>
        <dbReference type="Google" id="ProtNLM"/>
    </source>
</evidence>
<evidence type="ECO:0000313" key="1">
    <source>
        <dbReference type="EMBL" id="MCP9761350.1"/>
    </source>
</evidence>
<accession>A0AAE3KVL2</accession>
<sequence length="169" mass="20018">MDNLLKGFGNLSWEIGPDENREMYLAISPSLEPDLHSLTKQFVKLSPNMENWNFYDCKQKKALTSVRITTEEYGGEIIDAKDLKFRILKDENYTPLFLDIYINRDLMNINRANSIEMLLTNLIGEFNLMYFIEDFDLKDLENCKDKEKLWDYNKLISYVEKYAKENSIE</sequence>
<organism evidence="1 2">
    <name type="scientific">Lacihabitans soyangensis</name>
    <dbReference type="NCBI Taxonomy" id="869394"/>
    <lineage>
        <taxon>Bacteria</taxon>
        <taxon>Pseudomonadati</taxon>
        <taxon>Bacteroidota</taxon>
        <taxon>Cytophagia</taxon>
        <taxon>Cytophagales</taxon>
        <taxon>Leadbetterellaceae</taxon>
        <taxon>Lacihabitans</taxon>
    </lineage>
</organism>
<keyword evidence="2" id="KW-1185">Reference proteome</keyword>
<dbReference type="EMBL" id="RJUF01000001">
    <property type="protein sequence ID" value="MCP9761350.1"/>
    <property type="molecule type" value="Genomic_DNA"/>
</dbReference>
<gene>
    <name evidence="1" type="ORF">EGI31_00170</name>
</gene>
<proteinExistence type="predicted"/>
<dbReference type="RefSeq" id="WP_255035084.1">
    <property type="nucleotide sequence ID" value="NZ_RJUF01000001.1"/>
</dbReference>
<comment type="caution">
    <text evidence="1">The sequence shown here is derived from an EMBL/GenBank/DDBJ whole genome shotgun (WGS) entry which is preliminary data.</text>
</comment>
<protein>
    <recommendedName>
        <fullName evidence="3">DUF695 domain-containing protein</fullName>
    </recommendedName>
</protein>
<reference evidence="1 2" key="1">
    <citation type="submission" date="2018-11" db="EMBL/GenBank/DDBJ databases">
        <title>Novel bacteria species description.</title>
        <authorList>
            <person name="Han J.-H."/>
        </authorList>
    </citation>
    <scope>NUCLEOTIDE SEQUENCE [LARGE SCALE GENOMIC DNA]</scope>
    <source>
        <strain evidence="1 2">KCTC23259</strain>
    </source>
</reference>